<dbReference type="RefSeq" id="WP_275823769.1">
    <property type="nucleotide sequence ID" value="NZ_JARHUD010000008.1"/>
</dbReference>
<dbReference type="EMBL" id="JARHUD010000008">
    <property type="protein sequence ID" value="MDF2096999.1"/>
    <property type="molecule type" value="Genomic_DNA"/>
</dbReference>
<gene>
    <name evidence="3" type="ORF">P2G67_13535</name>
</gene>
<evidence type="ECO:0008006" key="5">
    <source>
        <dbReference type="Google" id="ProtNLM"/>
    </source>
</evidence>
<dbReference type="Proteomes" id="UP001215503">
    <property type="component" value="Unassembled WGS sequence"/>
</dbReference>
<evidence type="ECO:0000313" key="4">
    <source>
        <dbReference type="Proteomes" id="UP001215503"/>
    </source>
</evidence>
<keyword evidence="4" id="KW-1185">Reference proteome</keyword>
<evidence type="ECO:0000256" key="1">
    <source>
        <dbReference type="SAM" id="MobiDB-lite"/>
    </source>
</evidence>
<organism evidence="3 4">
    <name type="scientific">Aquibaculum arenosum</name>
    <dbReference type="NCBI Taxonomy" id="3032591"/>
    <lineage>
        <taxon>Bacteria</taxon>
        <taxon>Pseudomonadati</taxon>
        <taxon>Pseudomonadota</taxon>
        <taxon>Alphaproteobacteria</taxon>
        <taxon>Rhodospirillales</taxon>
        <taxon>Rhodovibrionaceae</taxon>
        <taxon>Aquibaculum</taxon>
    </lineage>
</organism>
<sequence>MVQPASGLVLSTIVASVILAVMTSAAKAEFGDCTQESYRLRFDDRLAGTGFTCEERLRVPVATEEGIRHIRLVHDLHAGWALSPGALADYERGIRGAVAALAEIGPFRMDDVTILLIDGLPPREEGDSEGFSNIAGSAGASDGECRISVHLLTSSTAVTEAAPVTAHEIFHCVQFATLSSAQMSSGRAGTGSGGDWWLEGSADWFAGLAVSDREELSRLVAAFDRLSADTPLYELAYPASVFFFWLGGERGSSGILPFLQQMAGSPAASAQRSAMRAVLDADEWLAFAQAYLDQDITYPDGGALPSNPTEGDTWRWSETRVEPVILEPFVLQRGWIEFECGRWRPSADPAQAHAVRSLAETWGALPERVESRAGDSSRFRFAGFAAGNRNLQLRITGELEAGCGSCGDLDVTDACVVGAWTQSGGGPIAWMQRELEGLDIPRGERRNVVRLFGSDGTFWTGELTADLTFEALDDSTGGGEVHGQTAGRWSTGEGRLNLCHDRAAVAGEISMTYPDGQTITAAVPTPSTPEVVSMDYICTETTLETRLSIPGVSTPMETQYRRTGDLPGVEGGFVEP</sequence>
<feature type="signal peptide" evidence="2">
    <location>
        <begin position="1"/>
        <end position="28"/>
    </location>
</feature>
<protein>
    <recommendedName>
        <fullName evidence="5">DUF2268 domain-containing protein</fullName>
    </recommendedName>
</protein>
<accession>A0ABT5YRZ0</accession>
<comment type="caution">
    <text evidence="3">The sequence shown here is derived from an EMBL/GenBank/DDBJ whole genome shotgun (WGS) entry which is preliminary data.</text>
</comment>
<feature type="region of interest" description="Disordered" evidence="1">
    <location>
        <begin position="557"/>
        <end position="576"/>
    </location>
</feature>
<keyword evidence="2" id="KW-0732">Signal</keyword>
<name>A0ABT5YRZ0_9PROT</name>
<proteinExistence type="predicted"/>
<evidence type="ECO:0000313" key="3">
    <source>
        <dbReference type="EMBL" id="MDF2096999.1"/>
    </source>
</evidence>
<evidence type="ECO:0000256" key="2">
    <source>
        <dbReference type="SAM" id="SignalP"/>
    </source>
</evidence>
<reference evidence="3 4" key="1">
    <citation type="submission" date="2023-03" db="EMBL/GenBank/DDBJ databases">
        <title>Fodinicurvata sp. CAU 1616 isolated from sea sendiment.</title>
        <authorList>
            <person name="Kim W."/>
        </authorList>
    </citation>
    <scope>NUCLEOTIDE SEQUENCE [LARGE SCALE GENOMIC DNA]</scope>
    <source>
        <strain evidence="3 4">CAU 1616</strain>
    </source>
</reference>
<feature type="chain" id="PRO_5047058200" description="DUF2268 domain-containing protein" evidence="2">
    <location>
        <begin position="29"/>
        <end position="576"/>
    </location>
</feature>